<sequence length="665" mass="75571">MSLFVVNRFTGEESKTESSVKEDRLKKLKEEITKRKEQRRQRKEPNTNIAVSSLSDQDCHSVQRSGKRKKKSGEDESFDSATEHDRKGTHGEPSVEKSVEIEDVEHLEGLPHASELNDESETVNHDDPNVIGGFSVLGNFQNKDLAPVKRALPDWLANPSVIKAGLKRQKIDRDVARESESDMAILDEDLRNKLQKNDISRFFPVQKTFIPVLLQDLKYGTFGGMQGLRPRDICVSAPTGSGKTLAFVLPIIQSLKCRTVPHVRAVVVLPVRDLAEQVYAVFKQYCAGTSLKVSTLSSLKLSFEPFMSKMCHLEGLYHSLVDILVATPGRLVDHISSTPGFDLTHLRFLVIDEADRMMEDIKHDWLSMLETSVVTPSALAYFPLKRSPSGPLNISRHIYIIFQLQKLLFSATLSHNPEKLQQLNLFMPCLLTSVVMEEPSQSHPQSSKSDQKEKMEGAEDKVSLIIFFQEYFVQCSVSEKPLLILHFLHYLKFRQVLCFTNTLEATHRLYLLVKLYGGIRVCEFSSRLQGEKRKKILKKFSKGQIDLLICSDAMARGMDIENVKFVISYDHPPYLTTYIHRVGRTARAGKAGTSVSFLEKSEIFHFKKMMRESGKWPKIQEMKINRNVLQPLVEPFRKSLGQLSSALKMERKKKARVNNKHADQG</sequence>
<protein>
    <recommendedName>
        <fullName evidence="7">ATP-dependent RNA helicase</fullName>
        <ecNumber evidence="7">3.6.4.13</ecNumber>
    </recommendedName>
</protein>
<dbReference type="AlphaFoldDB" id="A0A2T7PKF5"/>
<gene>
    <name evidence="11" type="ORF">C0Q70_05178</name>
</gene>
<evidence type="ECO:0000256" key="8">
    <source>
        <dbReference type="SAM" id="MobiDB-lite"/>
    </source>
</evidence>
<comment type="domain">
    <text evidence="7">The Q motif is unique to and characteristic of the DEAD box family of RNA helicases and controls ATP binding and hydrolysis.</text>
</comment>
<dbReference type="Gene3D" id="3.40.50.300">
    <property type="entry name" value="P-loop containing nucleotide triphosphate hydrolases"/>
    <property type="match status" value="2"/>
</dbReference>
<name>A0A2T7PKF5_POMCA</name>
<feature type="compositionally biased region" description="Basic and acidic residues" evidence="8">
    <location>
        <begin position="10"/>
        <end position="35"/>
    </location>
</feature>
<evidence type="ECO:0000313" key="12">
    <source>
        <dbReference type="Proteomes" id="UP000245119"/>
    </source>
</evidence>
<dbReference type="GO" id="GO:0003723">
    <property type="term" value="F:RNA binding"/>
    <property type="evidence" value="ECO:0007669"/>
    <property type="project" value="UniProtKB-UniRule"/>
</dbReference>
<evidence type="ECO:0000256" key="6">
    <source>
        <dbReference type="RuleBase" id="RU000492"/>
    </source>
</evidence>
<dbReference type="GO" id="GO:0003724">
    <property type="term" value="F:RNA helicase activity"/>
    <property type="evidence" value="ECO:0007669"/>
    <property type="project" value="UniProtKB-EC"/>
</dbReference>
<evidence type="ECO:0000256" key="7">
    <source>
        <dbReference type="RuleBase" id="RU365068"/>
    </source>
</evidence>
<dbReference type="Pfam" id="PF00270">
    <property type="entry name" value="DEAD"/>
    <property type="match status" value="1"/>
</dbReference>
<evidence type="ECO:0000256" key="4">
    <source>
        <dbReference type="ARBA" id="ARBA00022840"/>
    </source>
</evidence>
<evidence type="ECO:0000259" key="10">
    <source>
        <dbReference type="PROSITE" id="PS51194"/>
    </source>
</evidence>
<dbReference type="EC" id="3.6.4.13" evidence="7"/>
<evidence type="ECO:0000256" key="3">
    <source>
        <dbReference type="ARBA" id="ARBA00022806"/>
    </source>
</evidence>
<evidence type="ECO:0000259" key="9">
    <source>
        <dbReference type="PROSITE" id="PS51192"/>
    </source>
</evidence>
<proteinExistence type="inferred from homology"/>
<comment type="catalytic activity">
    <reaction evidence="7">
        <text>ATP + H2O = ADP + phosphate + H(+)</text>
        <dbReference type="Rhea" id="RHEA:13065"/>
        <dbReference type="ChEBI" id="CHEBI:15377"/>
        <dbReference type="ChEBI" id="CHEBI:15378"/>
        <dbReference type="ChEBI" id="CHEBI:30616"/>
        <dbReference type="ChEBI" id="CHEBI:43474"/>
        <dbReference type="ChEBI" id="CHEBI:456216"/>
        <dbReference type="EC" id="3.6.4.13"/>
    </reaction>
</comment>
<organism evidence="11 12">
    <name type="scientific">Pomacea canaliculata</name>
    <name type="common">Golden apple snail</name>
    <dbReference type="NCBI Taxonomy" id="400727"/>
    <lineage>
        <taxon>Eukaryota</taxon>
        <taxon>Metazoa</taxon>
        <taxon>Spiralia</taxon>
        <taxon>Lophotrochozoa</taxon>
        <taxon>Mollusca</taxon>
        <taxon>Gastropoda</taxon>
        <taxon>Caenogastropoda</taxon>
        <taxon>Architaenioglossa</taxon>
        <taxon>Ampullarioidea</taxon>
        <taxon>Ampullariidae</taxon>
        <taxon>Pomacea</taxon>
    </lineage>
</organism>
<evidence type="ECO:0000256" key="2">
    <source>
        <dbReference type="ARBA" id="ARBA00022801"/>
    </source>
</evidence>
<dbReference type="STRING" id="400727.A0A2T7PKF5"/>
<dbReference type="Proteomes" id="UP000245119">
    <property type="component" value="Linkage Group LG3"/>
</dbReference>
<dbReference type="PROSITE" id="PS51192">
    <property type="entry name" value="HELICASE_ATP_BIND_1"/>
    <property type="match status" value="1"/>
</dbReference>
<evidence type="ECO:0000256" key="5">
    <source>
        <dbReference type="ARBA" id="ARBA00022884"/>
    </source>
</evidence>
<dbReference type="PROSITE" id="PS51194">
    <property type="entry name" value="HELICASE_CTER"/>
    <property type="match status" value="1"/>
</dbReference>
<feature type="domain" description="Helicase ATP-binding" evidence="9">
    <location>
        <begin position="224"/>
        <end position="431"/>
    </location>
</feature>
<dbReference type="SUPFAM" id="SSF52540">
    <property type="entry name" value="P-loop containing nucleoside triphosphate hydrolases"/>
    <property type="match status" value="1"/>
</dbReference>
<dbReference type="InterPro" id="IPR014001">
    <property type="entry name" value="Helicase_ATP-bd"/>
</dbReference>
<evidence type="ECO:0000313" key="11">
    <source>
        <dbReference type="EMBL" id="PVD33916.1"/>
    </source>
</evidence>
<feature type="compositionally biased region" description="Polar residues" evidence="8">
    <location>
        <begin position="46"/>
        <end position="64"/>
    </location>
</feature>
<keyword evidence="4 6" id="KW-0067">ATP-binding</keyword>
<dbReference type="SMART" id="SM00487">
    <property type="entry name" value="DEXDc"/>
    <property type="match status" value="1"/>
</dbReference>
<comment type="function">
    <text evidence="7">RNA helicase.</text>
</comment>
<dbReference type="InterPro" id="IPR011545">
    <property type="entry name" value="DEAD/DEAH_box_helicase_dom"/>
</dbReference>
<feature type="compositionally biased region" description="Basic and acidic residues" evidence="8">
    <location>
        <begin position="81"/>
        <end position="100"/>
    </location>
</feature>
<feature type="region of interest" description="Disordered" evidence="8">
    <location>
        <begin position="1"/>
        <end position="100"/>
    </location>
</feature>
<dbReference type="GO" id="GO:0005524">
    <property type="term" value="F:ATP binding"/>
    <property type="evidence" value="ECO:0007669"/>
    <property type="project" value="UniProtKB-UniRule"/>
</dbReference>
<keyword evidence="2 6" id="KW-0378">Hydrolase</keyword>
<dbReference type="PROSITE" id="PS00039">
    <property type="entry name" value="DEAD_ATP_HELICASE"/>
    <property type="match status" value="1"/>
</dbReference>
<reference evidence="11 12" key="1">
    <citation type="submission" date="2018-04" db="EMBL/GenBank/DDBJ databases">
        <title>The genome of golden apple snail Pomacea canaliculata provides insight into stress tolerance and invasive adaptation.</title>
        <authorList>
            <person name="Liu C."/>
            <person name="Liu B."/>
            <person name="Ren Y."/>
            <person name="Zhang Y."/>
            <person name="Wang H."/>
            <person name="Li S."/>
            <person name="Jiang F."/>
            <person name="Yin L."/>
            <person name="Zhang G."/>
            <person name="Qian W."/>
            <person name="Fan W."/>
        </authorList>
    </citation>
    <scope>NUCLEOTIDE SEQUENCE [LARGE SCALE GENOMIC DNA]</scope>
    <source>
        <strain evidence="11">SZHN2017</strain>
        <tissue evidence="11">Muscle</tissue>
    </source>
</reference>
<keyword evidence="12" id="KW-1185">Reference proteome</keyword>
<keyword evidence="5 7" id="KW-0694">RNA-binding</keyword>
<dbReference type="SMART" id="SM00490">
    <property type="entry name" value="HELICc"/>
    <property type="match status" value="1"/>
</dbReference>
<keyword evidence="3 6" id="KW-0347">Helicase</keyword>
<feature type="domain" description="Helicase C-terminal" evidence="10">
    <location>
        <begin position="483"/>
        <end position="630"/>
    </location>
</feature>
<dbReference type="OrthoDB" id="3370at2759"/>
<keyword evidence="1 6" id="KW-0547">Nucleotide-binding</keyword>
<evidence type="ECO:0000256" key="1">
    <source>
        <dbReference type="ARBA" id="ARBA00022741"/>
    </source>
</evidence>
<dbReference type="CDD" id="cd17956">
    <property type="entry name" value="DEADc_DDX51"/>
    <property type="match status" value="1"/>
</dbReference>
<dbReference type="CDD" id="cd18787">
    <property type="entry name" value="SF2_C_DEAD"/>
    <property type="match status" value="1"/>
</dbReference>
<dbReference type="GO" id="GO:0016787">
    <property type="term" value="F:hydrolase activity"/>
    <property type="evidence" value="ECO:0007669"/>
    <property type="project" value="UniProtKB-KW"/>
</dbReference>
<dbReference type="InterPro" id="IPR000629">
    <property type="entry name" value="RNA-helicase_DEAD-box_CS"/>
</dbReference>
<comment type="caution">
    <text evidence="11">The sequence shown here is derived from an EMBL/GenBank/DDBJ whole genome shotgun (WGS) entry which is preliminary data.</text>
</comment>
<dbReference type="InterPro" id="IPR027417">
    <property type="entry name" value="P-loop_NTPase"/>
</dbReference>
<dbReference type="EMBL" id="PZQS01000003">
    <property type="protein sequence ID" value="PVD33916.1"/>
    <property type="molecule type" value="Genomic_DNA"/>
</dbReference>
<dbReference type="PANTHER" id="PTHR24031">
    <property type="entry name" value="RNA HELICASE"/>
    <property type="match status" value="1"/>
</dbReference>
<comment type="similarity">
    <text evidence="6">Belongs to the DEAD box helicase family.</text>
</comment>
<accession>A0A2T7PKF5</accession>
<dbReference type="Pfam" id="PF00271">
    <property type="entry name" value="Helicase_C"/>
    <property type="match status" value="1"/>
</dbReference>
<dbReference type="InterPro" id="IPR001650">
    <property type="entry name" value="Helicase_C-like"/>
</dbReference>